<dbReference type="NCBIfam" id="TIGR01494">
    <property type="entry name" value="ATPase_P-type"/>
    <property type="match status" value="2"/>
</dbReference>
<feature type="transmembrane region" description="Helical" evidence="6">
    <location>
        <begin position="244"/>
        <end position="266"/>
    </location>
</feature>
<sequence length="866" mass="95519">MEIINKLKRLLGRDATSVKVHADSHKHRDATRYDPDINIGLTQDKVNDRISEKLTNDKPINRTKSYTRIVLENVFNFCNTVTIILVALLFIAGAGMYAVSSVIVILNMAIGIWQEIKAKHKVEKLSIVIDNTCEVIRDGQHNVISTKQLVLDDIFITSQGMQLPVDSVIKSGIMEVDESILTGESRPVKKSAGDRVLAGSAVVSGEAVLRADKVGKDCYIENVARVARRVSKPKSNIFKILDRIIKGISVVLVFLAGLLLISLLVTGAESTFLIESGVALNEISAFQSYVITISAAILGMLPIGMFLLTSTTLAASTLKFAKRNTLPQDLYSIEMIAMVDTLLLDKTGTITNGKLEVLETKEFAEPAVPLADIFLTIVEATKDKNSTASAIREHFLYANTLDFVDFCAFSSARKFSAITLKSGMSYIMGAPDYIVGDFAEMNDFVRANSEHGRRTLALCEFKGGIDDFDVDRAKCIAAVCLEDELRGDVKETLDWFARNDVDIKIISGDDPVTVSKIAAKAGLQNTDRILNCHGVSDEELLEKAKDTTIFGRVSPEQKCLLVTGLQKEGRTVGMIGDGVNDVQALKESDCSISFASANEVARNISRIILMDNNFKTLPSVVQEGRQVIGNIEKVSSLYIMKNIFVMFMVLMFTILTFVTEVNSYPFDTKRMLLIEFFVIGVPTFCFALQPGKARATDHFLAHIMRQSIPSALGLIVGVLFVFGMLGCFGGDQTTFATYENASTAAIALAMCGFACLVIISMPPDWFRLGLTAVMVGVATLALWADYYYAVPLFGDTFLNIDWKLPGINWLWCVIAMVICTVITLSFRKVIDIIAKKHGNEIYNFFYDLDVNFRKAFHMKAGNKKRH</sequence>
<dbReference type="SUPFAM" id="SSF81665">
    <property type="entry name" value="Calcium ATPase, transmembrane domain M"/>
    <property type="match status" value="1"/>
</dbReference>
<dbReference type="Gene3D" id="3.40.1110.10">
    <property type="entry name" value="Calcium-transporting ATPase, cytoplasmic domain N"/>
    <property type="match status" value="1"/>
</dbReference>
<evidence type="ECO:0000259" key="7">
    <source>
        <dbReference type="Pfam" id="PF00122"/>
    </source>
</evidence>
<comment type="subcellular location">
    <subcellularLocation>
        <location evidence="1">Membrane</location>
        <topology evidence="1">Multi-pass membrane protein</topology>
    </subcellularLocation>
</comment>
<evidence type="ECO:0000256" key="5">
    <source>
        <dbReference type="ARBA" id="ARBA00023136"/>
    </source>
</evidence>
<dbReference type="SUPFAM" id="SSF56784">
    <property type="entry name" value="HAD-like"/>
    <property type="match status" value="1"/>
</dbReference>
<dbReference type="InterPro" id="IPR008250">
    <property type="entry name" value="ATPase_P-typ_transduc_dom_A_sf"/>
</dbReference>
<keyword evidence="4 6" id="KW-1133">Transmembrane helix</keyword>
<feature type="transmembrane region" description="Helical" evidence="6">
    <location>
        <begin position="741"/>
        <end position="761"/>
    </location>
</feature>
<feature type="transmembrane region" description="Helical" evidence="6">
    <location>
        <begin position="808"/>
        <end position="826"/>
    </location>
</feature>
<protein>
    <submittedName>
        <fullName evidence="8">HAD-IC family P-type ATPase</fullName>
    </submittedName>
</protein>
<dbReference type="Gene3D" id="2.70.150.10">
    <property type="entry name" value="Calcium-transporting ATPase, cytoplasmic transduction domain A"/>
    <property type="match status" value="1"/>
</dbReference>
<dbReference type="InterPro" id="IPR023299">
    <property type="entry name" value="ATPase_P-typ_cyto_dom_N"/>
</dbReference>
<dbReference type="SFLD" id="SFLDG00002">
    <property type="entry name" value="C1.7:_P-type_atpase_like"/>
    <property type="match status" value="1"/>
</dbReference>
<feature type="transmembrane region" description="Helical" evidence="6">
    <location>
        <begin position="286"/>
        <end position="309"/>
    </location>
</feature>
<evidence type="ECO:0000256" key="6">
    <source>
        <dbReference type="SAM" id="Phobius"/>
    </source>
</evidence>
<dbReference type="InterPro" id="IPR059000">
    <property type="entry name" value="ATPase_P-type_domA"/>
</dbReference>
<feature type="domain" description="P-type ATPase A" evidence="7">
    <location>
        <begin position="129"/>
        <end position="226"/>
    </location>
</feature>
<dbReference type="PROSITE" id="PS00154">
    <property type="entry name" value="ATPASE_E1_E2"/>
    <property type="match status" value="1"/>
</dbReference>
<dbReference type="InterPro" id="IPR018303">
    <property type="entry name" value="ATPase_P-typ_P_site"/>
</dbReference>
<feature type="transmembrane region" description="Helical" evidence="6">
    <location>
        <begin position="643"/>
        <end position="659"/>
    </location>
</feature>
<dbReference type="PRINTS" id="PR00119">
    <property type="entry name" value="CATATPASE"/>
</dbReference>
<evidence type="ECO:0000313" key="8">
    <source>
        <dbReference type="EMBL" id="HIU60534.1"/>
    </source>
</evidence>
<reference evidence="8" key="1">
    <citation type="submission" date="2020-10" db="EMBL/GenBank/DDBJ databases">
        <authorList>
            <person name="Gilroy R."/>
        </authorList>
    </citation>
    <scope>NUCLEOTIDE SEQUENCE</scope>
    <source>
        <strain evidence="8">18911</strain>
    </source>
</reference>
<proteinExistence type="predicted"/>
<evidence type="ECO:0000256" key="4">
    <source>
        <dbReference type="ARBA" id="ARBA00022989"/>
    </source>
</evidence>
<dbReference type="SFLD" id="SFLDS00003">
    <property type="entry name" value="Haloacid_Dehalogenase"/>
    <property type="match status" value="1"/>
</dbReference>
<dbReference type="Pfam" id="PF00122">
    <property type="entry name" value="E1-E2_ATPase"/>
    <property type="match status" value="1"/>
</dbReference>
<comment type="caution">
    <text evidence="8">The sequence shown here is derived from an EMBL/GenBank/DDBJ whole genome shotgun (WGS) entry which is preliminary data.</text>
</comment>
<dbReference type="SUPFAM" id="SSF81653">
    <property type="entry name" value="Calcium ATPase, transduction domain A"/>
    <property type="match status" value="1"/>
</dbReference>
<evidence type="ECO:0000256" key="1">
    <source>
        <dbReference type="ARBA" id="ARBA00004141"/>
    </source>
</evidence>
<dbReference type="InterPro" id="IPR023298">
    <property type="entry name" value="ATPase_P-typ_TM_dom_sf"/>
</dbReference>
<dbReference type="Gene3D" id="1.20.1110.10">
    <property type="entry name" value="Calcium-transporting ATPase, transmembrane domain"/>
    <property type="match status" value="1"/>
</dbReference>
<dbReference type="SFLD" id="SFLDF00027">
    <property type="entry name" value="p-type_atpase"/>
    <property type="match status" value="1"/>
</dbReference>
<dbReference type="InterPro" id="IPR001757">
    <property type="entry name" value="P_typ_ATPase"/>
</dbReference>
<dbReference type="Proteomes" id="UP000824094">
    <property type="component" value="Unassembled WGS sequence"/>
</dbReference>
<evidence type="ECO:0000256" key="3">
    <source>
        <dbReference type="ARBA" id="ARBA00022967"/>
    </source>
</evidence>
<dbReference type="PANTHER" id="PTHR42861">
    <property type="entry name" value="CALCIUM-TRANSPORTING ATPASE"/>
    <property type="match status" value="1"/>
</dbReference>
<feature type="transmembrane region" description="Helical" evidence="6">
    <location>
        <begin position="671"/>
        <end position="688"/>
    </location>
</feature>
<evidence type="ECO:0000313" key="9">
    <source>
        <dbReference type="Proteomes" id="UP000824094"/>
    </source>
</evidence>
<feature type="transmembrane region" description="Helical" evidence="6">
    <location>
        <begin position="97"/>
        <end position="116"/>
    </location>
</feature>
<dbReference type="GO" id="GO:0016887">
    <property type="term" value="F:ATP hydrolysis activity"/>
    <property type="evidence" value="ECO:0007669"/>
    <property type="project" value="InterPro"/>
</dbReference>
<dbReference type="EMBL" id="DVNF01000119">
    <property type="protein sequence ID" value="HIU60534.1"/>
    <property type="molecule type" value="Genomic_DNA"/>
</dbReference>
<accession>A0A9D1MHS1</accession>
<keyword evidence="3" id="KW-1278">Translocase</keyword>
<dbReference type="AlphaFoldDB" id="A0A9D1MHS1"/>
<keyword evidence="2 6" id="KW-0812">Transmembrane</keyword>
<dbReference type="InterPro" id="IPR023214">
    <property type="entry name" value="HAD_sf"/>
</dbReference>
<name>A0A9D1MHS1_9FIRM</name>
<feature type="transmembrane region" description="Helical" evidence="6">
    <location>
        <begin position="708"/>
        <end position="729"/>
    </location>
</feature>
<dbReference type="GO" id="GO:0016020">
    <property type="term" value="C:membrane"/>
    <property type="evidence" value="ECO:0007669"/>
    <property type="project" value="UniProtKB-SubCell"/>
</dbReference>
<evidence type="ECO:0000256" key="2">
    <source>
        <dbReference type="ARBA" id="ARBA00022692"/>
    </source>
</evidence>
<dbReference type="InterPro" id="IPR036412">
    <property type="entry name" value="HAD-like_sf"/>
</dbReference>
<dbReference type="InterPro" id="IPR044492">
    <property type="entry name" value="P_typ_ATPase_HD_dom"/>
</dbReference>
<reference evidence="8" key="2">
    <citation type="journal article" date="2021" name="PeerJ">
        <title>Extensive microbial diversity within the chicken gut microbiome revealed by metagenomics and culture.</title>
        <authorList>
            <person name="Gilroy R."/>
            <person name="Ravi A."/>
            <person name="Getino M."/>
            <person name="Pursley I."/>
            <person name="Horton D.L."/>
            <person name="Alikhan N.F."/>
            <person name="Baker D."/>
            <person name="Gharbi K."/>
            <person name="Hall N."/>
            <person name="Watson M."/>
            <person name="Adriaenssens E.M."/>
            <person name="Foster-Nyarko E."/>
            <person name="Jarju S."/>
            <person name="Secka A."/>
            <person name="Antonio M."/>
            <person name="Oren A."/>
            <person name="Chaudhuri R.R."/>
            <person name="La Ragione R."/>
            <person name="Hildebrand F."/>
            <person name="Pallen M.J."/>
        </authorList>
    </citation>
    <scope>NUCLEOTIDE SEQUENCE</scope>
    <source>
        <strain evidence="8">18911</strain>
    </source>
</reference>
<dbReference type="Gene3D" id="3.40.50.1000">
    <property type="entry name" value="HAD superfamily/HAD-like"/>
    <property type="match status" value="1"/>
</dbReference>
<feature type="transmembrane region" description="Helical" evidence="6">
    <location>
        <begin position="768"/>
        <end position="788"/>
    </location>
</feature>
<dbReference type="Pfam" id="PF00702">
    <property type="entry name" value="Hydrolase"/>
    <property type="match status" value="1"/>
</dbReference>
<gene>
    <name evidence="8" type="ORF">IAB05_03975</name>
</gene>
<organism evidence="8 9">
    <name type="scientific">Candidatus Stercoripulliclostridium merdigallinarum</name>
    <dbReference type="NCBI Taxonomy" id="2840951"/>
    <lineage>
        <taxon>Bacteria</taxon>
        <taxon>Bacillati</taxon>
        <taxon>Bacillota</taxon>
        <taxon>Clostridia</taxon>
        <taxon>Eubacteriales</taxon>
        <taxon>Candidatus Stercoripulliclostridium</taxon>
    </lineage>
</organism>
<keyword evidence="5 6" id="KW-0472">Membrane</keyword>
<feature type="transmembrane region" description="Helical" evidence="6">
    <location>
        <begin position="70"/>
        <end position="91"/>
    </location>
</feature>
<dbReference type="GO" id="GO:0005524">
    <property type="term" value="F:ATP binding"/>
    <property type="evidence" value="ECO:0007669"/>
    <property type="project" value="InterPro"/>
</dbReference>